<proteinExistence type="predicted"/>
<dbReference type="Proteomes" id="UP000799424">
    <property type="component" value="Unassembled WGS sequence"/>
</dbReference>
<accession>A0A6A6ZI75</accession>
<name>A0A6A6ZI75_9PLEO</name>
<evidence type="ECO:0000313" key="1">
    <source>
        <dbReference type="EMBL" id="KAF2820832.1"/>
    </source>
</evidence>
<reference evidence="1" key="1">
    <citation type="journal article" date="2020" name="Stud. Mycol.">
        <title>101 Dothideomycetes genomes: a test case for predicting lifestyles and emergence of pathogens.</title>
        <authorList>
            <person name="Haridas S."/>
            <person name="Albert R."/>
            <person name="Binder M."/>
            <person name="Bloem J."/>
            <person name="Labutti K."/>
            <person name="Salamov A."/>
            <person name="Andreopoulos B."/>
            <person name="Baker S."/>
            <person name="Barry K."/>
            <person name="Bills G."/>
            <person name="Bluhm B."/>
            <person name="Cannon C."/>
            <person name="Castanera R."/>
            <person name="Culley D."/>
            <person name="Daum C."/>
            <person name="Ezra D."/>
            <person name="Gonzalez J."/>
            <person name="Henrissat B."/>
            <person name="Kuo A."/>
            <person name="Liang C."/>
            <person name="Lipzen A."/>
            <person name="Lutzoni F."/>
            <person name="Magnuson J."/>
            <person name="Mondo S."/>
            <person name="Nolan M."/>
            <person name="Ohm R."/>
            <person name="Pangilinan J."/>
            <person name="Park H.-J."/>
            <person name="Ramirez L."/>
            <person name="Alfaro M."/>
            <person name="Sun H."/>
            <person name="Tritt A."/>
            <person name="Yoshinaga Y."/>
            <person name="Zwiers L.-H."/>
            <person name="Turgeon B."/>
            <person name="Goodwin S."/>
            <person name="Spatafora J."/>
            <person name="Crous P."/>
            <person name="Grigoriev I."/>
        </authorList>
    </citation>
    <scope>NUCLEOTIDE SEQUENCE</scope>
    <source>
        <strain evidence="1">CBS 113818</strain>
    </source>
</reference>
<evidence type="ECO:0000313" key="2">
    <source>
        <dbReference type="Proteomes" id="UP000799424"/>
    </source>
</evidence>
<organism evidence="1 2">
    <name type="scientific">Ophiobolus disseminans</name>
    <dbReference type="NCBI Taxonomy" id="1469910"/>
    <lineage>
        <taxon>Eukaryota</taxon>
        <taxon>Fungi</taxon>
        <taxon>Dikarya</taxon>
        <taxon>Ascomycota</taxon>
        <taxon>Pezizomycotina</taxon>
        <taxon>Dothideomycetes</taxon>
        <taxon>Pleosporomycetidae</taxon>
        <taxon>Pleosporales</taxon>
        <taxon>Pleosporineae</taxon>
        <taxon>Phaeosphaeriaceae</taxon>
        <taxon>Ophiobolus</taxon>
    </lineage>
</organism>
<gene>
    <name evidence="1" type="ORF">CC86DRAFT_386873</name>
</gene>
<keyword evidence="2" id="KW-1185">Reference proteome</keyword>
<sequence length="113" mass="12839">MLLARVHCFVKDFRVRKKAIKKWLYYLRANYLAYYPNVLVISTKDLEALPNNAFVDDDVVIYKINEEAAAAVAEDVNESLDSNNLAVFKDNNPTPKVASVLDLYAENNELANL</sequence>
<protein>
    <submittedName>
        <fullName evidence="1">Uncharacterized protein</fullName>
    </submittedName>
</protein>
<dbReference type="EMBL" id="MU006239">
    <property type="protein sequence ID" value="KAF2820832.1"/>
    <property type="molecule type" value="Genomic_DNA"/>
</dbReference>
<dbReference type="AlphaFoldDB" id="A0A6A6ZI75"/>